<gene>
    <name evidence="1" type="ORF">CHS0354_011123</name>
</gene>
<reference evidence="1" key="2">
    <citation type="journal article" date="2021" name="Genome Biol. Evol.">
        <title>Developing a high-quality reference genome for a parasitic bivalve with doubly uniparental inheritance (Bivalvia: Unionida).</title>
        <authorList>
            <person name="Smith C.H."/>
        </authorList>
    </citation>
    <scope>NUCLEOTIDE SEQUENCE</scope>
    <source>
        <strain evidence="1">CHS0354</strain>
        <tissue evidence="1">Mantle</tissue>
    </source>
</reference>
<dbReference type="EMBL" id="JAEAOA010000690">
    <property type="protein sequence ID" value="KAK3588234.1"/>
    <property type="molecule type" value="Genomic_DNA"/>
</dbReference>
<dbReference type="Proteomes" id="UP001195483">
    <property type="component" value="Unassembled WGS sequence"/>
</dbReference>
<name>A0AAE0SAF4_9BIVA</name>
<proteinExistence type="predicted"/>
<protein>
    <submittedName>
        <fullName evidence="1">Uncharacterized protein</fullName>
    </submittedName>
</protein>
<comment type="caution">
    <text evidence="1">The sequence shown here is derived from an EMBL/GenBank/DDBJ whole genome shotgun (WGS) entry which is preliminary data.</text>
</comment>
<feature type="non-terminal residue" evidence="1">
    <location>
        <position position="1"/>
    </location>
</feature>
<accession>A0AAE0SAF4</accession>
<sequence length="86" mass="9748">ALTPTAHYHLVEQIGIANPAKIRLETIPTTASKEKQTIISVVQYPGNTVTKENKYDETDEEIEVVHKDIDEEEECDSDGQRLRQLI</sequence>
<evidence type="ECO:0000313" key="1">
    <source>
        <dbReference type="EMBL" id="KAK3588234.1"/>
    </source>
</evidence>
<organism evidence="1 2">
    <name type="scientific">Potamilus streckersoni</name>
    <dbReference type="NCBI Taxonomy" id="2493646"/>
    <lineage>
        <taxon>Eukaryota</taxon>
        <taxon>Metazoa</taxon>
        <taxon>Spiralia</taxon>
        <taxon>Lophotrochozoa</taxon>
        <taxon>Mollusca</taxon>
        <taxon>Bivalvia</taxon>
        <taxon>Autobranchia</taxon>
        <taxon>Heteroconchia</taxon>
        <taxon>Palaeoheterodonta</taxon>
        <taxon>Unionida</taxon>
        <taxon>Unionoidea</taxon>
        <taxon>Unionidae</taxon>
        <taxon>Ambleminae</taxon>
        <taxon>Lampsilini</taxon>
        <taxon>Potamilus</taxon>
    </lineage>
</organism>
<reference evidence="1" key="3">
    <citation type="submission" date="2023-05" db="EMBL/GenBank/DDBJ databases">
        <authorList>
            <person name="Smith C.H."/>
        </authorList>
    </citation>
    <scope>NUCLEOTIDE SEQUENCE</scope>
    <source>
        <strain evidence="1">CHS0354</strain>
        <tissue evidence="1">Mantle</tissue>
    </source>
</reference>
<evidence type="ECO:0000313" key="2">
    <source>
        <dbReference type="Proteomes" id="UP001195483"/>
    </source>
</evidence>
<reference evidence="1" key="1">
    <citation type="journal article" date="2021" name="Genome Biol. Evol.">
        <title>A High-Quality Reference Genome for a Parasitic Bivalve with Doubly Uniparental Inheritance (Bivalvia: Unionida).</title>
        <authorList>
            <person name="Smith C.H."/>
        </authorList>
    </citation>
    <scope>NUCLEOTIDE SEQUENCE</scope>
    <source>
        <strain evidence="1">CHS0354</strain>
    </source>
</reference>
<dbReference type="AlphaFoldDB" id="A0AAE0SAF4"/>
<keyword evidence="2" id="KW-1185">Reference proteome</keyword>